<name>A0A9Q0FER4_9ROSI</name>
<feature type="domain" description="Endonuclease/exonuclease/phosphatase" evidence="1">
    <location>
        <begin position="73"/>
        <end position="285"/>
    </location>
</feature>
<comment type="caution">
    <text evidence="2">The sequence shown here is derived from an EMBL/GenBank/DDBJ whole genome shotgun (WGS) entry which is preliminary data.</text>
</comment>
<protein>
    <recommendedName>
        <fullName evidence="1">Endonuclease/exonuclease/phosphatase domain-containing protein</fullName>
    </recommendedName>
</protein>
<keyword evidence="3" id="KW-1185">Reference proteome</keyword>
<dbReference type="OrthoDB" id="1720282at2759"/>
<organism evidence="2 3">
    <name type="scientific">Turnera subulata</name>
    <dbReference type="NCBI Taxonomy" id="218843"/>
    <lineage>
        <taxon>Eukaryota</taxon>
        <taxon>Viridiplantae</taxon>
        <taxon>Streptophyta</taxon>
        <taxon>Embryophyta</taxon>
        <taxon>Tracheophyta</taxon>
        <taxon>Spermatophyta</taxon>
        <taxon>Magnoliopsida</taxon>
        <taxon>eudicotyledons</taxon>
        <taxon>Gunneridae</taxon>
        <taxon>Pentapetalae</taxon>
        <taxon>rosids</taxon>
        <taxon>fabids</taxon>
        <taxon>Malpighiales</taxon>
        <taxon>Passifloraceae</taxon>
        <taxon>Turnera</taxon>
    </lineage>
</organism>
<sequence length="296" mass="33448">MHLHAKPVSNSNGVQSGDDVMEVQDEMTSVDPICLKRKVTIPLVSAASTAVPIEAGIPKQFRKANSPLMDSGGTGARSNLFSSSFRDLVQQHRVHLAVILEPRISGVTADRVIRTLGFQGWVREDARGFVGGIWVLWHPDVLSVSVVQRCDQFLHVQVSPHGKPSFFLTAVYTSTSESRQSSLWPRLLFISERMQDPWLLMGDFNVTAFPEETQGGAGVQFNRLARFREWISDCHLTDLGFKGPRFTWFRGLIRRRLDRMLANDQWRARFDDASVFHLLRVKSDHRPLLLKKVADS</sequence>
<dbReference type="EMBL" id="JAKUCV010006018">
    <property type="protein sequence ID" value="KAJ4828997.1"/>
    <property type="molecule type" value="Genomic_DNA"/>
</dbReference>
<reference evidence="2" key="2">
    <citation type="journal article" date="2023" name="Plants (Basel)">
        <title>Annotation of the Turnera subulata (Passifloraceae) Draft Genome Reveals the S-Locus Evolved after the Divergence of Turneroideae from Passifloroideae in a Stepwise Manner.</title>
        <authorList>
            <person name="Henning P.M."/>
            <person name="Roalson E.H."/>
            <person name="Mir W."/>
            <person name="McCubbin A.G."/>
            <person name="Shore J.S."/>
        </authorList>
    </citation>
    <scope>NUCLEOTIDE SEQUENCE</scope>
    <source>
        <strain evidence="2">F60SS</strain>
    </source>
</reference>
<dbReference type="PANTHER" id="PTHR33710:SF77">
    <property type="entry name" value="DNASE I-LIKE SUPERFAMILY PROTEIN"/>
    <property type="match status" value="1"/>
</dbReference>
<evidence type="ECO:0000313" key="2">
    <source>
        <dbReference type="EMBL" id="KAJ4828997.1"/>
    </source>
</evidence>
<dbReference type="InterPro" id="IPR005135">
    <property type="entry name" value="Endo/exonuclease/phosphatase"/>
</dbReference>
<accession>A0A9Q0FER4</accession>
<dbReference type="Pfam" id="PF03372">
    <property type="entry name" value="Exo_endo_phos"/>
    <property type="match status" value="1"/>
</dbReference>
<dbReference type="PANTHER" id="PTHR33710">
    <property type="entry name" value="BNAC02G09200D PROTEIN"/>
    <property type="match status" value="1"/>
</dbReference>
<dbReference type="Gene3D" id="3.60.10.10">
    <property type="entry name" value="Endonuclease/exonuclease/phosphatase"/>
    <property type="match status" value="1"/>
</dbReference>
<dbReference type="GO" id="GO:0003824">
    <property type="term" value="F:catalytic activity"/>
    <property type="evidence" value="ECO:0007669"/>
    <property type="project" value="InterPro"/>
</dbReference>
<dbReference type="SUPFAM" id="SSF56219">
    <property type="entry name" value="DNase I-like"/>
    <property type="match status" value="1"/>
</dbReference>
<gene>
    <name evidence="2" type="ORF">Tsubulata_031728</name>
</gene>
<proteinExistence type="predicted"/>
<evidence type="ECO:0000313" key="3">
    <source>
        <dbReference type="Proteomes" id="UP001141552"/>
    </source>
</evidence>
<dbReference type="Proteomes" id="UP001141552">
    <property type="component" value="Unassembled WGS sequence"/>
</dbReference>
<evidence type="ECO:0000259" key="1">
    <source>
        <dbReference type="Pfam" id="PF03372"/>
    </source>
</evidence>
<dbReference type="InterPro" id="IPR036691">
    <property type="entry name" value="Endo/exonu/phosph_ase_sf"/>
</dbReference>
<reference evidence="2" key="1">
    <citation type="submission" date="2022-02" db="EMBL/GenBank/DDBJ databases">
        <authorList>
            <person name="Henning P.M."/>
            <person name="McCubbin A.G."/>
            <person name="Shore J.S."/>
        </authorList>
    </citation>
    <scope>NUCLEOTIDE SEQUENCE</scope>
    <source>
        <strain evidence="2">F60SS</strain>
        <tissue evidence="2">Leaves</tissue>
    </source>
</reference>
<dbReference type="AlphaFoldDB" id="A0A9Q0FER4"/>